<gene>
    <name evidence="2" type="ORF">DEO72_LG2g2719</name>
</gene>
<dbReference type="AlphaFoldDB" id="A0A4D6L1K6"/>
<accession>A0A4D6L1K6</accession>
<dbReference type="Proteomes" id="UP000501690">
    <property type="component" value="Linkage Group LG2"/>
</dbReference>
<evidence type="ECO:0000256" key="1">
    <source>
        <dbReference type="SAM" id="MobiDB-lite"/>
    </source>
</evidence>
<feature type="compositionally biased region" description="Basic and acidic residues" evidence="1">
    <location>
        <begin position="37"/>
        <end position="49"/>
    </location>
</feature>
<feature type="region of interest" description="Disordered" evidence="1">
    <location>
        <begin position="1"/>
        <end position="49"/>
    </location>
</feature>
<dbReference type="EMBL" id="CP039346">
    <property type="protein sequence ID" value="QCD82383.1"/>
    <property type="molecule type" value="Genomic_DNA"/>
</dbReference>
<proteinExistence type="predicted"/>
<name>A0A4D6L1K6_VIGUN</name>
<sequence length="158" mass="18879">MLEKARQVENLEGEQKKKSLIEIKENKLREKKKKERREKEEEEQREKHEKESVLIPLTCMVEMKSLKGDDNALNCCSRSHHHFAFSLGTLTNPSPFVLMPREDLYIRGQWHKHWGEEKMIEKRQQQHGQNMNSTLIICLCVCPIMKILRDFRDTLFLF</sequence>
<protein>
    <submittedName>
        <fullName evidence="2">Uncharacterized protein</fullName>
    </submittedName>
</protein>
<keyword evidence="3" id="KW-1185">Reference proteome</keyword>
<organism evidence="2 3">
    <name type="scientific">Vigna unguiculata</name>
    <name type="common">Cowpea</name>
    <dbReference type="NCBI Taxonomy" id="3917"/>
    <lineage>
        <taxon>Eukaryota</taxon>
        <taxon>Viridiplantae</taxon>
        <taxon>Streptophyta</taxon>
        <taxon>Embryophyta</taxon>
        <taxon>Tracheophyta</taxon>
        <taxon>Spermatophyta</taxon>
        <taxon>Magnoliopsida</taxon>
        <taxon>eudicotyledons</taxon>
        <taxon>Gunneridae</taxon>
        <taxon>Pentapetalae</taxon>
        <taxon>rosids</taxon>
        <taxon>fabids</taxon>
        <taxon>Fabales</taxon>
        <taxon>Fabaceae</taxon>
        <taxon>Papilionoideae</taxon>
        <taxon>50 kb inversion clade</taxon>
        <taxon>NPAAA clade</taxon>
        <taxon>indigoferoid/millettioid clade</taxon>
        <taxon>Phaseoleae</taxon>
        <taxon>Vigna</taxon>
    </lineage>
</organism>
<evidence type="ECO:0000313" key="2">
    <source>
        <dbReference type="EMBL" id="QCD82383.1"/>
    </source>
</evidence>
<reference evidence="2 3" key="1">
    <citation type="submission" date="2019-04" db="EMBL/GenBank/DDBJ databases">
        <title>An improved genome assembly and genetic linkage map for asparagus bean, Vigna unguiculata ssp. sesquipedialis.</title>
        <authorList>
            <person name="Xia Q."/>
            <person name="Zhang R."/>
            <person name="Dong Y."/>
        </authorList>
    </citation>
    <scope>NUCLEOTIDE SEQUENCE [LARGE SCALE GENOMIC DNA]</scope>
    <source>
        <tissue evidence="2">Leaf</tissue>
    </source>
</reference>
<evidence type="ECO:0000313" key="3">
    <source>
        <dbReference type="Proteomes" id="UP000501690"/>
    </source>
</evidence>
<feature type="compositionally biased region" description="Basic and acidic residues" evidence="1">
    <location>
        <begin position="1"/>
        <end position="28"/>
    </location>
</feature>